<dbReference type="InterPro" id="IPR036047">
    <property type="entry name" value="F-box-like_dom_sf"/>
</dbReference>
<feature type="repeat" description="WD" evidence="3">
    <location>
        <begin position="492"/>
        <end position="516"/>
    </location>
</feature>
<dbReference type="OrthoDB" id="190105at2759"/>
<dbReference type="SUPFAM" id="SSF50978">
    <property type="entry name" value="WD40 repeat-like"/>
    <property type="match status" value="1"/>
</dbReference>
<dbReference type="InterPro" id="IPR020472">
    <property type="entry name" value="WD40_PAC1"/>
</dbReference>
<feature type="domain" description="F-box" evidence="5">
    <location>
        <begin position="298"/>
        <end position="345"/>
    </location>
</feature>
<dbReference type="EMBL" id="JAEPRC010000072">
    <property type="protein sequence ID" value="KAG2211052.1"/>
    <property type="molecule type" value="Genomic_DNA"/>
</dbReference>
<dbReference type="GO" id="GO:1990234">
    <property type="term" value="C:transferase complex"/>
    <property type="evidence" value="ECO:0007669"/>
    <property type="project" value="UniProtKB-ARBA"/>
</dbReference>
<organism evidence="6 7">
    <name type="scientific">Mucor plumbeus</name>
    <dbReference type="NCBI Taxonomy" id="97098"/>
    <lineage>
        <taxon>Eukaryota</taxon>
        <taxon>Fungi</taxon>
        <taxon>Fungi incertae sedis</taxon>
        <taxon>Mucoromycota</taxon>
        <taxon>Mucoromycotina</taxon>
        <taxon>Mucoromycetes</taxon>
        <taxon>Mucorales</taxon>
        <taxon>Mucorineae</taxon>
        <taxon>Mucoraceae</taxon>
        <taxon>Mucor</taxon>
    </lineage>
</organism>
<evidence type="ECO:0000256" key="3">
    <source>
        <dbReference type="PROSITE-ProRule" id="PRU00221"/>
    </source>
</evidence>
<evidence type="ECO:0000259" key="5">
    <source>
        <dbReference type="PROSITE" id="PS50181"/>
    </source>
</evidence>
<dbReference type="PROSITE" id="PS50082">
    <property type="entry name" value="WD_REPEATS_2"/>
    <property type="match status" value="5"/>
</dbReference>
<accession>A0A8H7RHG4</accession>
<keyword evidence="2" id="KW-0677">Repeat</keyword>
<dbReference type="PROSITE" id="PS50181">
    <property type="entry name" value="FBOX"/>
    <property type="match status" value="1"/>
</dbReference>
<evidence type="ECO:0000313" key="7">
    <source>
        <dbReference type="Proteomes" id="UP000650833"/>
    </source>
</evidence>
<proteinExistence type="predicted"/>
<sequence>MRSTPGVPLTIAELQLSSPLPSPNRHSTTVTSNQPPQSQPQPPQLHQHTRLNNISHNSNTETSSSNAIILPQLHVDPPYSLNPDLYPLANIVTPNAMKKFTFKVDEKYGLFEEIQTTAARKRSASTWDDERSYKRTELENIEEIGQTNSTALQIPTSANSTYSPGPSYATTDAMVDIIPDSPNSALPSPVSDLDHGDTWQQNEDNEEDNSMNVDSIDTATTTINSTITTNTNTATNNIKANSNNTIHNSTLLDPSSLFEMFDILPDNIQTYLMFQLLKRSPRNALRMANATIMQVLKKDIVISLPSNIAKIILSYLDIKSLCRASGVNRSWKYLVDNASEVWKLKMHQSDFVPTPGEKLQNSYKQIVRRHTIMRRNWRQNLHHKILLEGHEEDLVTCLQFDDEKIITGSDDHSINVYDIKTGKLKRVLNGHDGGVWALQYVGNTLVTGSIDRTIRVWDIEKGICRFILRGHSSTVRCLKIVMPTEIVNPDGSVTMEPSEPIIVSGSRDMTIRVWRLPDLEKEPEVPLSTCLEDDVMSQRFLKYKLVEHEHSVRDLAIYGNTLVSGSYDNNVIVWNLETGRKVHILKGHTMKVYCVAIDPKRRHCISGSLDASVRIWGLDDGECKFVLQGHAILVGLLGLIDDSLVSAAADATLRIWDPSTGDRLHILAGSNGHQGPITSFQHDKYKIISGSEGGVKMWDTQTGELMYDLIEDVAGVWRVCFDERRCIAAVKNEHKTQLIVLDFGIHGLEGEIN</sequence>
<evidence type="ECO:0000256" key="4">
    <source>
        <dbReference type="SAM" id="MobiDB-lite"/>
    </source>
</evidence>
<feature type="repeat" description="WD" evidence="3">
    <location>
        <begin position="545"/>
        <end position="584"/>
    </location>
</feature>
<evidence type="ECO:0000256" key="1">
    <source>
        <dbReference type="ARBA" id="ARBA00022574"/>
    </source>
</evidence>
<dbReference type="InterPro" id="IPR001680">
    <property type="entry name" value="WD40_rpt"/>
</dbReference>
<dbReference type="SMART" id="SM00256">
    <property type="entry name" value="FBOX"/>
    <property type="match status" value="1"/>
</dbReference>
<dbReference type="PANTHER" id="PTHR22847">
    <property type="entry name" value="WD40 REPEAT PROTEIN"/>
    <property type="match status" value="1"/>
</dbReference>
<feature type="repeat" description="WD" evidence="3">
    <location>
        <begin position="627"/>
        <end position="666"/>
    </location>
</feature>
<dbReference type="PROSITE" id="PS50294">
    <property type="entry name" value="WD_REPEATS_REGION"/>
    <property type="match status" value="3"/>
</dbReference>
<keyword evidence="1 3" id="KW-0853">WD repeat</keyword>
<comment type="caution">
    <text evidence="6">The sequence shown here is derived from an EMBL/GenBank/DDBJ whole genome shotgun (WGS) entry which is preliminary data.</text>
</comment>
<protein>
    <recommendedName>
        <fullName evidence="5">F-box domain-containing protein</fullName>
    </recommendedName>
</protein>
<dbReference type="Gene3D" id="2.130.10.10">
    <property type="entry name" value="YVTN repeat-like/Quinoprotein amine dehydrogenase"/>
    <property type="match status" value="1"/>
</dbReference>
<dbReference type="InterPro" id="IPR036322">
    <property type="entry name" value="WD40_repeat_dom_sf"/>
</dbReference>
<dbReference type="SUPFAM" id="SSF81383">
    <property type="entry name" value="F-box domain"/>
    <property type="match status" value="1"/>
</dbReference>
<name>A0A8H7RHG4_9FUNG</name>
<dbReference type="InterPro" id="IPR019775">
    <property type="entry name" value="WD40_repeat_CS"/>
</dbReference>
<evidence type="ECO:0000313" key="6">
    <source>
        <dbReference type="EMBL" id="KAG2211052.1"/>
    </source>
</evidence>
<keyword evidence="7" id="KW-1185">Reference proteome</keyword>
<gene>
    <name evidence="6" type="ORF">INT46_008178</name>
</gene>
<dbReference type="InterPro" id="IPR001810">
    <property type="entry name" value="F-box_dom"/>
</dbReference>
<reference evidence="6" key="1">
    <citation type="submission" date="2020-12" db="EMBL/GenBank/DDBJ databases">
        <title>Metabolic potential, ecology and presence of endohyphal bacteria is reflected in genomic diversity of Mucoromycotina.</title>
        <authorList>
            <person name="Muszewska A."/>
            <person name="Okrasinska A."/>
            <person name="Steczkiewicz K."/>
            <person name="Drgas O."/>
            <person name="Orlowska M."/>
            <person name="Perlinska-Lenart U."/>
            <person name="Aleksandrzak-Piekarczyk T."/>
            <person name="Szatraj K."/>
            <person name="Zielenkiewicz U."/>
            <person name="Pilsyk S."/>
            <person name="Malc E."/>
            <person name="Mieczkowski P."/>
            <person name="Kruszewska J.S."/>
            <person name="Biernat P."/>
            <person name="Pawlowska J."/>
        </authorList>
    </citation>
    <scope>NUCLEOTIDE SEQUENCE</scope>
    <source>
        <strain evidence="6">CBS 226.32</strain>
    </source>
</reference>
<dbReference type="AlphaFoldDB" id="A0A8H7RHG4"/>
<feature type="compositionally biased region" description="Polar residues" evidence="4">
    <location>
        <begin position="16"/>
        <end position="33"/>
    </location>
</feature>
<dbReference type="Proteomes" id="UP000650833">
    <property type="component" value="Unassembled WGS sequence"/>
</dbReference>
<dbReference type="Pfam" id="PF00646">
    <property type="entry name" value="F-box"/>
    <property type="match status" value="1"/>
</dbReference>
<dbReference type="CDD" id="cd00200">
    <property type="entry name" value="WD40"/>
    <property type="match status" value="1"/>
</dbReference>
<dbReference type="PANTHER" id="PTHR22847:SF741">
    <property type="entry name" value="E3 UBIQUITIN LIGASE COMPLEX SCF SUBUNIT SCONB-RELATED"/>
    <property type="match status" value="1"/>
</dbReference>
<feature type="region of interest" description="Disordered" evidence="4">
    <location>
        <begin position="180"/>
        <end position="212"/>
    </location>
</feature>
<dbReference type="InterPro" id="IPR015943">
    <property type="entry name" value="WD40/YVTN_repeat-like_dom_sf"/>
</dbReference>
<feature type="region of interest" description="Disordered" evidence="4">
    <location>
        <begin position="16"/>
        <end position="47"/>
    </location>
</feature>
<feature type="repeat" description="WD" evidence="3">
    <location>
        <begin position="585"/>
        <end position="626"/>
    </location>
</feature>
<dbReference type="SMART" id="SM00320">
    <property type="entry name" value="WD40"/>
    <property type="match status" value="7"/>
</dbReference>
<dbReference type="PRINTS" id="PR00320">
    <property type="entry name" value="GPROTEINBRPT"/>
</dbReference>
<dbReference type="Gene3D" id="1.20.1280.50">
    <property type="match status" value="1"/>
</dbReference>
<dbReference type="PROSITE" id="PS00678">
    <property type="entry name" value="WD_REPEATS_1"/>
    <property type="match status" value="2"/>
</dbReference>
<dbReference type="Pfam" id="PF00400">
    <property type="entry name" value="WD40"/>
    <property type="match status" value="6"/>
</dbReference>
<evidence type="ECO:0000256" key="2">
    <source>
        <dbReference type="ARBA" id="ARBA00022737"/>
    </source>
</evidence>
<feature type="repeat" description="WD" evidence="3">
    <location>
        <begin position="428"/>
        <end position="462"/>
    </location>
</feature>